<accession>A0AA35Z3K1</accession>
<feature type="region of interest" description="Disordered" evidence="1">
    <location>
        <begin position="74"/>
        <end position="115"/>
    </location>
</feature>
<sequence length="354" mass="38615">MRPIAMALAVAPRMPMYPPGGPGLGQQIFYGQAQPTFIPPQPGFGYQQQLVLGMRPGGAPMPNFFMPMVQQGQKFQHPGGRHATGLGQQNHQPIPLMQQQPPPCDSPSVAPPSPHFSDQLWDARQLPLATNTLSSGYQRRRKLLLRCDSVIKVGDPLLHHYHLVSFILRSPSQLPLPLCSFFDQSSHRAVELLPSSKCSRRYDCRPPSTVADAFSSHLSLLVLFHSNKPFLQCPDRDGRKSSNHHGSQPWWFPPWMSTSATTGHREVVAVCVQYGVVPDGSMIGTGGGGMVSVPYDMGGMALRDTRITQPISIGALASALANASPTKQIRVYAAVVKHLETVAGANLSFYLLVD</sequence>
<evidence type="ECO:0000256" key="1">
    <source>
        <dbReference type="SAM" id="MobiDB-lite"/>
    </source>
</evidence>
<dbReference type="EMBL" id="OX465081">
    <property type="protein sequence ID" value="CAI9284852.1"/>
    <property type="molecule type" value="Genomic_DNA"/>
</dbReference>
<gene>
    <name evidence="2" type="ORF">LSALG_LOCUS24358</name>
</gene>
<dbReference type="Proteomes" id="UP001177003">
    <property type="component" value="Chromosome 5"/>
</dbReference>
<name>A0AA35Z3K1_LACSI</name>
<reference evidence="2" key="1">
    <citation type="submission" date="2023-04" db="EMBL/GenBank/DDBJ databases">
        <authorList>
            <person name="Vijverberg K."/>
            <person name="Xiong W."/>
            <person name="Schranz E."/>
        </authorList>
    </citation>
    <scope>NUCLEOTIDE SEQUENCE</scope>
</reference>
<organism evidence="2 3">
    <name type="scientific">Lactuca saligna</name>
    <name type="common">Willowleaf lettuce</name>
    <dbReference type="NCBI Taxonomy" id="75948"/>
    <lineage>
        <taxon>Eukaryota</taxon>
        <taxon>Viridiplantae</taxon>
        <taxon>Streptophyta</taxon>
        <taxon>Embryophyta</taxon>
        <taxon>Tracheophyta</taxon>
        <taxon>Spermatophyta</taxon>
        <taxon>Magnoliopsida</taxon>
        <taxon>eudicotyledons</taxon>
        <taxon>Gunneridae</taxon>
        <taxon>Pentapetalae</taxon>
        <taxon>asterids</taxon>
        <taxon>campanulids</taxon>
        <taxon>Asterales</taxon>
        <taxon>Asteraceae</taxon>
        <taxon>Cichorioideae</taxon>
        <taxon>Cichorieae</taxon>
        <taxon>Lactucinae</taxon>
        <taxon>Lactuca</taxon>
    </lineage>
</organism>
<evidence type="ECO:0000313" key="3">
    <source>
        <dbReference type="Proteomes" id="UP001177003"/>
    </source>
</evidence>
<evidence type="ECO:0000313" key="2">
    <source>
        <dbReference type="EMBL" id="CAI9284852.1"/>
    </source>
</evidence>
<protein>
    <submittedName>
        <fullName evidence="2">Uncharacterized protein</fullName>
    </submittedName>
</protein>
<keyword evidence="3" id="KW-1185">Reference proteome</keyword>
<proteinExistence type="predicted"/>
<feature type="compositionally biased region" description="Pro residues" evidence="1">
    <location>
        <begin position="100"/>
        <end position="114"/>
    </location>
</feature>
<dbReference type="AlphaFoldDB" id="A0AA35Z3K1"/>